<dbReference type="PIRSF" id="PIRSF036983">
    <property type="entry name" value="UCP_2CBS_MJ1404"/>
    <property type="match status" value="1"/>
</dbReference>
<dbReference type="InterPro" id="IPR051462">
    <property type="entry name" value="CBS_domain-containing"/>
</dbReference>
<dbReference type="InterPro" id="IPR014651">
    <property type="entry name" value="UCP036983_2CBS_MJ1404"/>
</dbReference>
<dbReference type="Gene3D" id="3.10.580.10">
    <property type="entry name" value="CBS-domain"/>
    <property type="match status" value="2"/>
</dbReference>
<keyword evidence="2" id="KW-0129">CBS domain</keyword>
<evidence type="ECO:0000259" key="3">
    <source>
        <dbReference type="PROSITE" id="PS51371"/>
    </source>
</evidence>
<organism evidence="4 5">
    <name type="scientific">Haladaptatus paucihalophilus DX253</name>
    <dbReference type="NCBI Taxonomy" id="797209"/>
    <lineage>
        <taxon>Archaea</taxon>
        <taxon>Methanobacteriati</taxon>
        <taxon>Methanobacteriota</taxon>
        <taxon>Stenosarchaea group</taxon>
        <taxon>Halobacteria</taxon>
        <taxon>Halobacteriales</taxon>
        <taxon>Haladaptataceae</taxon>
        <taxon>Haladaptatus</taxon>
    </lineage>
</organism>
<protein>
    <submittedName>
        <fullName evidence="4">CBS domain-containing protein</fullName>
    </submittedName>
</protein>
<keyword evidence="5" id="KW-1185">Reference proteome</keyword>
<dbReference type="CDD" id="cd04632">
    <property type="entry name" value="CBS_pair_arch1_repeat2"/>
    <property type="match status" value="1"/>
</dbReference>
<evidence type="ECO:0000256" key="1">
    <source>
        <dbReference type="ARBA" id="ARBA00022737"/>
    </source>
</evidence>
<dbReference type="PANTHER" id="PTHR48108">
    <property type="entry name" value="CBS DOMAIN-CONTAINING PROTEIN CBSX2, CHLOROPLASTIC"/>
    <property type="match status" value="1"/>
</dbReference>
<dbReference type="PANTHER" id="PTHR48108:SF35">
    <property type="entry name" value="ZINC METALLOPROTEASE MJ0392"/>
    <property type="match status" value="1"/>
</dbReference>
<sequence>MPMDISNIATTDYFEIEAEERLGKARSMFEEENPKGIVVTEAGTYNGVITQKQLLQSHIEDQTKVATLTKPAPKVNRTDDVRDVARALVEGGTKVAPVFEDGQLWGIIDEDIILEGVLENLDALTVQQIYTENPVTIPEDATLGRVINLMREHSISRLPVVNENGYLTGMVTTHDIVDFVTRNMDKPTTGERMGDSDRMLDLPVYDVMNNPVETISLTDTVEDAVERMFEKDYAGLVVTAEDDDRVVGGVLTKTDVLRALTYTEEDHMDVQITNIDLLDTISRQDIREGVEDITDKYQDMQVRHAHVRFHEHKEKLRGTPLIQCKIRLRTNRGQVAGTGEGYGSEQAFNVARDVLERNVLELKGVQSDREYEGQLLRKLNEL</sequence>
<feature type="domain" description="CBS" evidence="3">
    <location>
        <begin position="208"/>
        <end position="270"/>
    </location>
</feature>
<dbReference type="Pfam" id="PF00571">
    <property type="entry name" value="CBS"/>
    <property type="match status" value="4"/>
</dbReference>
<dbReference type="PROSITE" id="PS51371">
    <property type="entry name" value="CBS"/>
    <property type="match status" value="3"/>
</dbReference>
<dbReference type="EMBL" id="FRAN01000002">
    <property type="protein sequence ID" value="SHK59133.1"/>
    <property type="molecule type" value="Genomic_DNA"/>
</dbReference>
<keyword evidence="1" id="KW-0677">Repeat</keyword>
<dbReference type="SUPFAM" id="SSF54631">
    <property type="entry name" value="CBS-domain pair"/>
    <property type="match status" value="2"/>
</dbReference>
<dbReference type="AlphaFoldDB" id="A0A1M6TQE0"/>
<evidence type="ECO:0000256" key="2">
    <source>
        <dbReference type="PROSITE-ProRule" id="PRU00703"/>
    </source>
</evidence>
<name>A0A1M6TQE0_HALPU</name>
<dbReference type="InterPro" id="IPR000644">
    <property type="entry name" value="CBS_dom"/>
</dbReference>
<dbReference type="Proteomes" id="UP000184203">
    <property type="component" value="Unassembled WGS sequence"/>
</dbReference>
<gene>
    <name evidence="4" type="ORF">SAMN05444342_1780</name>
</gene>
<dbReference type="SMART" id="SM00116">
    <property type="entry name" value="CBS"/>
    <property type="match status" value="3"/>
</dbReference>
<proteinExistence type="predicted"/>
<evidence type="ECO:0000313" key="5">
    <source>
        <dbReference type="Proteomes" id="UP000184203"/>
    </source>
</evidence>
<feature type="domain" description="CBS" evidence="3">
    <location>
        <begin position="68"/>
        <end position="123"/>
    </location>
</feature>
<evidence type="ECO:0000313" key="4">
    <source>
        <dbReference type="EMBL" id="SHK59133.1"/>
    </source>
</evidence>
<feature type="domain" description="CBS" evidence="3">
    <location>
        <begin position="130"/>
        <end position="186"/>
    </location>
</feature>
<accession>A0A1M6TQE0</accession>
<dbReference type="InterPro" id="IPR046342">
    <property type="entry name" value="CBS_dom_sf"/>
</dbReference>
<reference evidence="5" key="1">
    <citation type="submission" date="2016-11" db="EMBL/GenBank/DDBJ databases">
        <authorList>
            <person name="Varghese N."/>
            <person name="Submissions S."/>
        </authorList>
    </citation>
    <scope>NUCLEOTIDE SEQUENCE [LARGE SCALE GENOMIC DNA]</scope>
    <source>
        <strain evidence="5">DX253</strain>
    </source>
</reference>
<dbReference type="CDD" id="cd17780">
    <property type="entry name" value="CBS_pair_arch1_repeat1"/>
    <property type="match status" value="1"/>
</dbReference>